<keyword evidence="1" id="KW-0472">Membrane</keyword>
<reference evidence="3" key="1">
    <citation type="journal article" date="2019" name="Plant Biotechnol. J.">
        <title>Genome sequencing of the Australian wild diploid species Gossypium australe highlights disease resistance and delayed gland morphogenesis.</title>
        <authorList>
            <person name="Cai Y."/>
            <person name="Cai X."/>
            <person name="Wang Q."/>
            <person name="Wang P."/>
            <person name="Zhang Y."/>
            <person name="Cai C."/>
            <person name="Xu Y."/>
            <person name="Wang K."/>
            <person name="Zhou Z."/>
            <person name="Wang C."/>
            <person name="Geng S."/>
            <person name="Li B."/>
            <person name="Dong Q."/>
            <person name="Hou Y."/>
            <person name="Wang H."/>
            <person name="Ai P."/>
            <person name="Liu Z."/>
            <person name="Yi F."/>
            <person name="Sun M."/>
            <person name="An G."/>
            <person name="Cheng J."/>
            <person name="Zhang Y."/>
            <person name="Shi Q."/>
            <person name="Xie Y."/>
            <person name="Shi X."/>
            <person name="Chang Y."/>
            <person name="Huang F."/>
            <person name="Chen Y."/>
            <person name="Hong S."/>
            <person name="Mi L."/>
            <person name="Sun Q."/>
            <person name="Zhang L."/>
            <person name="Zhou B."/>
            <person name="Peng R."/>
            <person name="Zhang X."/>
            <person name="Liu F."/>
        </authorList>
    </citation>
    <scope>NUCLEOTIDE SEQUENCE [LARGE SCALE GENOMIC DNA]</scope>
    <source>
        <strain evidence="3">cv. PA1801</strain>
    </source>
</reference>
<keyword evidence="1" id="KW-0812">Transmembrane</keyword>
<accession>A0A5B6W258</accession>
<evidence type="ECO:0000256" key="1">
    <source>
        <dbReference type="SAM" id="Phobius"/>
    </source>
</evidence>
<keyword evidence="3" id="KW-1185">Reference proteome</keyword>
<name>A0A5B6W258_9ROSI</name>
<feature type="transmembrane region" description="Helical" evidence="1">
    <location>
        <begin position="55"/>
        <end position="75"/>
    </location>
</feature>
<dbReference type="AlphaFoldDB" id="A0A5B6W258"/>
<dbReference type="EMBL" id="SMMG02000005">
    <property type="protein sequence ID" value="KAA3475690.1"/>
    <property type="molecule type" value="Genomic_DNA"/>
</dbReference>
<keyword evidence="1" id="KW-1133">Transmembrane helix</keyword>
<organism evidence="2 3">
    <name type="scientific">Gossypium australe</name>
    <dbReference type="NCBI Taxonomy" id="47621"/>
    <lineage>
        <taxon>Eukaryota</taxon>
        <taxon>Viridiplantae</taxon>
        <taxon>Streptophyta</taxon>
        <taxon>Embryophyta</taxon>
        <taxon>Tracheophyta</taxon>
        <taxon>Spermatophyta</taxon>
        <taxon>Magnoliopsida</taxon>
        <taxon>eudicotyledons</taxon>
        <taxon>Gunneridae</taxon>
        <taxon>Pentapetalae</taxon>
        <taxon>rosids</taxon>
        <taxon>malvids</taxon>
        <taxon>Malvales</taxon>
        <taxon>Malvaceae</taxon>
        <taxon>Malvoideae</taxon>
        <taxon>Gossypium</taxon>
    </lineage>
</organism>
<dbReference type="Proteomes" id="UP000325315">
    <property type="component" value="Unassembled WGS sequence"/>
</dbReference>
<sequence length="78" mass="9072">MKGNKISLFQGFLKLTKRVRKSKTNSFTTSIFSLPNELLIKEVLARVAATSVCDFFNLILRCFYFYFLGLHLYLIKVD</sequence>
<gene>
    <name evidence="2" type="ORF">EPI10_025840</name>
</gene>
<dbReference type="OrthoDB" id="1926629at2759"/>
<evidence type="ECO:0000313" key="3">
    <source>
        <dbReference type="Proteomes" id="UP000325315"/>
    </source>
</evidence>
<protein>
    <submittedName>
        <fullName evidence="2">F-box protein isoform X1</fullName>
    </submittedName>
</protein>
<evidence type="ECO:0000313" key="2">
    <source>
        <dbReference type="EMBL" id="KAA3475690.1"/>
    </source>
</evidence>
<proteinExistence type="predicted"/>
<comment type="caution">
    <text evidence="2">The sequence shown here is derived from an EMBL/GenBank/DDBJ whole genome shotgun (WGS) entry which is preliminary data.</text>
</comment>